<reference evidence="1 2" key="1">
    <citation type="submission" date="2018-10" db="EMBL/GenBank/DDBJ databases">
        <title>Co-occurring genomic capacity for anaerobic methane metabolism and dissimilatory sulfite reduction discovered in the Korarchaeota.</title>
        <authorList>
            <person name="Mckay L.J."/>
            <person name="Dlakic M."/>
            <person name="Fields M.W."/>
            <person name="Delmont T.O."/>
            <person name="Eren A.M."/>
            <person name="Jay Z.J."/>
            <person name="Klingelsmith K.B."/>
            <person name="Rusch D.B."/>
            <person name="Inskeep W.P."/>
        </authorList>
    </citation>
    <scope>NUCLEOTIDE SEQUENCE [LARGE SCALE GENOMIC DNA]</scope>
    <source>
        <strain evidence="1 2">MDKW</strain>
    </source>
</reference>
<proteinExistence type="predicted"/>
<dbReference type="EMBL" id="RCOS01000015">
    <property type="protein sequence ID" value="RSN78644.1"/>
    <property type="molecule type" value="Genomic_DNA"/>
</dbReference>
<dbReference type="AlphaFoldDB" id="A0A3R9PK53"/>
<accession>A0A3R9PK53</accession>
<evidence type="ECO:0000313" key="2">
    <source>
        <dbReference type="Proteomes" id="UP000277582"/>
    </source>
</evidence>
<organism evidence="1 2">
    <name type="scientific">Candidatus Methanodesulfokora washburnensis</name>
    <dbReference type="NCBI Taxonomy" id="2478471"/>
    <lineage>
        <taxon>Archaea</taxon>
        <taxon>Thermoproteota</taxon>
        <taxon>Candidatus Korarchaeia</taxon>
        <taxon>Candidatus Korarchaeia incertae sedis</taxon>
        <taxon>Candidatus Methanodesulfokora</taxon>
    </lineage>
</organism>
<keyword evidence="2" id="KW-1185">Reference proteome</keyword>
<comment type="caution">
    <text evidence="1">The sequence shown here is derived from an EMBL/GenBank/DDBJ whole genome shotgun (WGS) entry which is preliminary data.</text>
</comment>
<name>A0A3R9PK53_9CREN</name>
<protein>
    <submittedName>
        <fullName evidence="1">Uncharacterized protein</fullName>
    </submittedName>
</protein>
<dbReference type="Proteomes" id="UP000277582">
    <property type="component" value="Unassembled WGS sequence"/>
</dbReference>
<evidence type="ECO:0000313" key="1">
    <source>
        <dbReference type="EMBL" id="RSN78644.1"/>
    </source>
</evidence>
<sequence length="114" mass="13000">MSEAAKEWISREIAKELKKLTKLPCKIEAEYEPDWGYIYYVTIDANAREALNINLRLQEKFKGIPIVFEWTGKTDVSEEELAEKLAEILLKGGIKAKLAPRFSAVKAVEGNRED</sequence>
<gene>
    <name evidence="1" type="ORF">D6D85_00850</name>
</gene>